<keyword evidence="2" id="KW-1185">Reference proteome</keyword>
<gene>
    <name evidence="1" type="ORF">QWZ10_17475</name>
</gene>
<protein>
    <submittedName>
        <fullName evidence="1">Uncharacterized protein</fullName>
    </submittedName>
</protein>
<organism evidence="1 2">
    <name type="scientific">Paracoccus cavernae</name>
    <dbReference type="NCBI Taxonomy" id="1571207"/>
    <lineage>
        <taxon>Bacteria</taxon>
        <taxon>Pseudomonadati</taxon>
        <taxon>Pseudomonadota</taxon>
        <taxon>Alphaproteobacteria</taxon>
        <taxon>Rhodobacterales</taxon>
        <taxon>Paracoccaceae</taxon>
        <taxon>Paracoccus</taxon>
    </lineage>
</organism>
<evidence type="ECO:0000313" key="1">
    <source>
        <dbReference type="EMBL" id="MDN3713089.1"/>
    </source>
</evidence>
<name>A0ABT8D8H7_9RHOB</name>
<proteinExistence type="predicted"/>
<dbReference type="EMBL" id="JAUFRC010000001">
    <property type="protein sequence ID" value="MDN3713089.1"/>
    <property type="molecule type" value="Genomic_DNA"/>
</dbReference>
<comment type="caution">
    <text evidence="1">The sequence shown here is derived from an EMBL/GenBank/DDBJ whole genome shotgun (WGS) entry which is preliminary data.</text>
</comment>
<dbReference type="Proteomes" id="UP001243846">
    <property type="component" value="Unassembled WGS sequence"/>
</dbReference>
<accession>A0ABT8D8H7</accession>
<reference evidence="2" key="1">
    <citation type="journal article" date="2019" name="Int. J. Syst. Evol. Microbiol.">
        <title>The Global Catalogue of Microorganisms (GCM) 10K type strain sequencing project: providing services to taxonomists for standard genome sequencing and annotation.</title>
        <authorList>
            <consortium name="The Broad Institute Genomics Platform"/>
            <consortium name="The Broad Institute Genome Sequencing Center for Infectious Disease"/>
            <person name="Wu L."/>
            <person name="Ma J."/>
        </authorList>
    </citation>
    <scope>NUCLEOTIDE SEQUENCE [LARGE SCALE GENOMIC DNA]</scope>
    <source>
        <strain evidence="2">CECT 8482</strain>
    </source>
</reference>
<sequence>MSGSRDVKPTPKKLQETTIRSIYIVINMRSVSGRVAKDSQMEQIQDELPSLAATDCHDSPNPLNALVQDSLVAASCAQAAGFDGFAQALRQVAHDELAAQHSRGLADTNN</sequence>
<evidence type="ECO:0000313" key="2">
    <source>
        <dbReference type="Proteomes" id="UP001243846"/>
    </source>
</evidence>